<dbReference type="Proteomes" id="UP000702544">
    <property type="component" value="Unassembled WGS sequence"/>
</dbReference>
<sequence length="93" mass="10667">MSNVGRYPLVSYLYSVFLPTGVIVNRIVCPECGGLHYEIEQGEECRCYCCGIFLSVEGLELLLSEVPNGWSDDIDRYSGEDPDHPRYWYYSDN</sequence>
<gene>
    <name evidence="1" type="ORF">GWO12_16290</name>
</gene>
<dbReference type="AlphaFoldDB" id="A0AAE4ZCE2"/>
<name>A0AAE4ZCE2_9BACT</name>
<protein>
    <submittedName>
        <fullName evidence="1">Hydrogenase maturation nickel metallochaperone HypA</fullName>
    </submittedName>
</protein>
<evidence type="ECO:0000313" key="2">
    <source>
        <dbReference type="Proteomes" id="UP000702544"/>
    </source>
</evidence>
<proteinExistence type="predicted"/>
<reference evidence="1 2" key="1">
    <citation type="submission" date="2020-01" db="EMBL/GenBank/DDBJ databases">
        <title>Genomes assembled from Gulf of Kutch pelagic sediment metagenomes.</title>
        <authorList>
            <person name="Chandrashekar M."/>
            <person name="Mahajan M.S."/>
            <person name="Dave K.J."/>
            <person name="Vatsa P."/>
            <person name="Nathani N.M."/>
        </authorList>
    </citation>
    <scope>NUCLEOTIDE SEQUENCE [LARGE SCALE GENOMIC DNA]</scope>
    <source>
        <strain evidence="1">KS3-K002</strain>
    </source>
</reference>
<evidence type="ECO:0000313" key="1">
    <source>
        <dbReference type="EMBL" id="NIR76641.1"/>
    </source>
</evidence>
<comment type="caution">
    <text evidence="1">The sequence shown here is derived from an EMBL/GenBank/DDBJ whole genome shotgun (WGS) entry which is preliminary data.</text>
</comment>
<dbReference type="EMBL" id="JAACAK010000137">
    <property type="protein sequence ID" value="NIR76641.1"/>
    <property type="molecule type" value="Genomic_DNA"/>
</dbReference>
<organism evidence="1 2">
    <name type="scientific">Candidatus Kutchimonas denitrificans</name>
    <dbReference type="NCBI Taxonomy" id="3056748"/>
    <lineage>
        <taxon>Bacteria</taxon>
        <taxon>Pseudomonadati</taxon>
        <taxon>Gemmatimonadota</taxon>
        <taxon>Gemmatimonadia</taxon>
        <taxon>Candidatus Palauibacterales</taxon>
        <taxon>Candidatus Palauibacteraceae</taxon>
        <taxon>Candidatus Kutchimonas</taxon>
    </lineage>
</organism>
<accession>A0AAE4ZCE2</accession>